<gene>
    <name evidence="14" type="ORF">A2400_02705</name>
</gene>
<dbReference type="PANTHER" id="PTHR47707:SF1">
    <property type="entry name" value="NUDIX HYDROLASE FAMILY PROTEIN"/>
    <property type="match status" value="1"/>
</dbReference>
<dbReference type="GO" id="GO:0006260">
    <property type="term" value="P:DNA replication"/>
    <property type="evidence" value="ECO:0007669"/>
    <property type="project" value="UniProtKB-KW"/>
</dbReference>
<dbReference type="GO" id="GO:0044715">
    <property type="term" value="F:8-oxo-dGDP phosphatase activity"/>
    <property type="evidence" value="ECO:0007669"/>
    <property type="project" value="TreeGrafter"/>
</dbReference>
<dbReference type="Pfam" id="PF00293">
    <property type="entry name" value="NUDIX"/>
    <property type="match status" value="1"/>
</dbReference>
<evidence type="ECO:0000313" key="14">
    <source>
        <dbReference type="EMBL" id="OGC43768.1"/>
    </source>
</evidence>
<dbReference type="Proteomes" id="UP000177434">
    <property type="component" value="Unassembled WGS sequence"/>
</dbReference>
<comment type="cofactor">
    <cofactor evidence="1">
        <name>Mg(2+)</name>
        <dbReference type="ChEBI" id="CHEBI:18420"/>
    </cofactor>
</comment>
<evidence type="ECO:0000256" key="1">
    <source>
        <dbReference type="ARBA" id="ARBA00001946"/>
    </source>
</evidence>
<evidence type="ECO:0000256" key="4">
    <source>
        <dbReference type="ARBA" id="ARBA00022705"/>
    </source>
</evidence>
<sequence>MNKISCAGVIFLTSDNKVLLEDRRKINKHGEHWSFFGGSVEKGETHKQAMKREIKEEMGYDIKKYSYFKKYTFIPTNKPDLQLTYHMYLAKAPDIDTLNIHSRGGIKVFTLKQALRLKITEKDKEILNDIRVSLNIK</sequence>
<keyword evidence="5" id="KW-0479">Metal-binding</keyword>
<dbReference type="AlphaFoldDB" id="A0A1F4UFN7"/>
<dbReference type="GO" id="GO:0035539">
    <property type="term" value="F:8-oxo-7,8-dihydrodeoxyguanosine triphosphate pyrophosphatase activity"/>
    <property type="evidence" value="ECO:0007669"/>
    <property type="project" value="UniProtKB-EC"/>
</dbReference>
<accession>A0A1F4UFN7</accession>
<evidence type="ECO:0000256" key="12">
    <source>
        <dbReference type="RuleBase" id="RU003476"/>
    </source>
</evidence>
<evidence type="ECO:0000256" key="10">
    <source>
        <dbReference type="ARBA" id="ARBA00035861"/>
    </source>
</evidence>
<dbReference type="GO" id="GO:0044716">
    <property type="term" value="F:8-oxo-GDP phosphatase activity"/>
    <property type="evidence" value="ECO:0007669"/>
    <property type="project" value="TreeGrafter"/>
</dbReference>
<dbReference type="PRINTS" id="PR00502">
    <property type="entry name" value="NUDIXFAMILY"/>
</dbReference>
<feature type="domain" description="Nudix hydrolase" evidence="13">
    <location>
        <begin position="1"/>
        <end position="131"/>
    </location>
</feature>
<name>A0A1F4UFN7_9BACT</name>
<dbReference type="PANTHER" id="PTHR47707">
    <property type="entry name" value="8-OXO-DGTP DIPHOSPHATASE"/>
    <property type="match status" value="1"/>
</dbReference>
<comment type="similarity">
    <text evidence="2 12">Belongs to the Nudix hydrolase family.</text>
</comment>
<keyword evidence="7 12" id="KW-0378">Hydrolase</keyword>
<comment type="catalytic activity">
    <reaction evidence="10">
        <text>8-oxo-dGTP + H2O = 8-oxo-dGMP + diphosphate + H(+)</text>
        <dbReference type="Rhea" id="RHEA:31575"/>
        <dbReference type="ChEBI" id="CHEBI:15377"/>
        <dbReference type="ChEBI" id="CHEBI:15378"/>
        <dbReference type="ChEBI" id="CHEBI:33019"/>
        <dbReference type="ChEBI" id="CHEBI:63224"/>
        <dbReference type="ChEBI" id="CHEBI:77896"/>
        <dbReference type="EC" id="3.6.1.55"/>
    </reaction>
</comment>
<evidence type="ECO:0000256" key="3">
    <source>
        <dbReference type="ARBA" id="ARBA00022457"/>
    </source>
</evidence>
<dbReference type="PROSITE" id="PS51462">
    <property type="entry name" value="NUDIX"/>
    <property type="match status" value="1"/>
</dbReference>
<dbReference type="EMBL" id="MEUN01000109">
    <property type="protein sequence ID" value="OGC43768.1"/>
    <property type="molecule type" value="Genomic_DNA"/>
</dbReference>
<dbReference type="SUPFAM" id="SSF55811">
    <property type="entry name" value="Nudix"/>
    <property type="match status" value="1"/>
</dbReference>
<dbReference type="GO" id="GO:0006281">
    <property type="term" value="P:DNA repair"/>
    <property type="evidence" value="ECO:0007669"/>
    <property type="project" value="UniProtKB-KW"/>
</dbReference>
<evidence type="ECO:0000313" key="15">
    <source>
        <dbReference type="Proteomes" id="UP000177434"/>
    </source>
</evidence>
<protein>
    <recommendedName>
        <fullName evidence="11">8-oxo-dGTP diphosphatase</fullName>
        <ecNumber evidence="11">3.6.1.55</ecNumber>
    </recommendedName>
</protein>
<evidence type="ECO:0000256" key="6">
    <source>
        <dbReference type="ARBA" id="ARBA00022763"/>
    </source>
</evidence>
<proteinExistence type="inferred from homology"/>
<organism evidence="14 15">
    <name type="scientific">candidate division WS6 bacterium RIFOXYB1_FULL_33_14</name>
    <dbReference type="NCBI Taxonomy" id="1817896"/>
    <lineage>
        <taxon>Bacteria</taxon>
        <taxon>Candidatus Dojkabacteria</taxon>
    </lineage>
</organism>
<dbReference type="Gene3D" id="3.90.79.10">
    <property type="entry name" value="Nucleoside Triphosphate Pyrophosphohydrolase"/>
    <property type="match status" value="1"/>
</dbReference>
<evidence type="ECO:0000259" key="13">
    <source>
        <dbReference type="PROSITE" id="PS51462"/>
    </source>
</evidence>
<keyword evidence="9" id="KW-0234">DNA repair</keyword>
<evidence type="ECO:0000256" key="8">
    <source>
        <dbReference type="ARBA" id="ARBA00022842"/>
    </source>
</evidence>
<keyword evidence="6" id="KW-0227">DNA damage</keyword>
<keyword evidence="8" id="KW-0460">Magnesium</keyword>
<evidence type="ECO:0000256" key="9">
    <source>
        <dbReference type="ARBA" id="ARBA00023204"/>
    </source>
</evidence>
<dbReference type="InterPro" id="IPR020084">
    <property type="entry name" value="NUDIX_hydrolase_CS"/>
</dbReference>
<evidence type="ECO:0000256" key="5">
    <source>
        <dbReference type="ARBA" id="ARBA00022723"/>
    </source>
</evidence>
<evidence type="ECO:0000256" key="2">
    <source>
        <dbReference type="ARBA" id="ARBA00005582"/>
    </source>
</evidence>
<dbReference type="PROSITE" id="PS00893">
    <property type="entry name" value="NUDIX_BOX"/>
    <property type="match status" value="1"/>
</dbReference>
<keyword evidence="4" id="KW-0235">DNA replication</keyword>
<dbReference type="InterPro" id="IPR000086">
    <property type="entry name" value="NUDIX_hydrolase_dom"/>
</dbReference>
<comment type="caution">
    <text evidence="14">The sequence shown here is derived from an EMBL/GenBank/DDBJ whole genome shotgun (WGS) entry which is preliminary data.</text>
</comment>
<dbReference type="EC" id="3.6.1.55" evidence="11"/>
<evidence type="ECO:0000256" key="7">
    <source>
        <dbReference type="ARBA" id="ARBA00022801"/>
    </source>
</evidence>
<dbReference type="InterPro" id="IPR015797">
    <property type="entry name" value="NUDIX_hydrolase-like_dom_sf"/>
</dbReference>
<reference evidence="14 15" key="1">
    <citation type="journal article" date="2016" name="Nat. Commun.">
        <title>Thousands of microbial genomes shed light on interconnected biogeochemical processes in an aquifer system.</title>
        <authorList>
            <person name="Anantharaman K."/>
            <person name="Brown C.T."/>
            <person name="Hug L.A."/>
            <person name="Sharon I."/>
            <person name="Castelle C.J."/>
            <person name="Probst A.J."/>
            <person name="Thomas B.C."/>
            <person name="Singh A."/>
            <person name="Wilkins M.J."/>
            <person name="Karaoz U."/>
            <person name="Brodie E.L."/>
            <person name="Williams K.H."/>
            <person name="Hubbard S.S."/>
            <person name="Banfield J.F."/>
        </authorList>
    </citation>
    <scope>NUCLEOTIDE SEQUENCE [LARGE SCALE GENOMIC DNA]</scope>
</reference>
<keyword evidence="3" id="KW-0515">Mutator protein</keyword>
<dbReference type="InterPro" id="IPR047127">
    <property type="entry name" value="MutT-like"/>
</dbReference>
<dbReference type="InterPro" id="IPR020476">
    <property type="entry name" value="Nudix_hydrolase"/>
</dbReference>
<evidence type="ECO:0000256" key="11">
    <source>
        <dbReference type="ARBA" id="ARBA00038905"/>
    </source>
</evidence>
<dbReference type="GO" id="GO:0046872">
    <property type="term" value="F:metal ion binding"/>
    <property type="evidence" value="ECO:0007669"/>
    <property type="project" value="UniProtKB-KW"/>
</dbReference>
<dbReference type="GO" id="GO:0008413">
    <property type="term" value="F:8-oxo-7,8-dihydroguanosine triphosphate pyrophosphatase activity"/>
    <property type="evidence" value="ECO:0007669"/>
    <property type="project" value="TreeGrafter"/>
</dbReference>